<evidence type="ECO:0000313" key="15">
    <source>
        <dbReference type="Proteomes" id="UP000811899"/>
    </source>
</evidence>
<evidence type="ECO:0000256" key="9">
    <source>
        <dbReference type="ARBA" id="ARBA00022989"/>
    </source>
</evidence>
<evidence type="ECO:0000256" key="10">
    <source>
        <dbReference type="ARBA" id="ARBA00023136"/>
    </source>
</evidence>
<feature type="domain" description="HAMP" evidence="13">
    <location>
        <begin position="347"/>
        <end position="399"/>
    </location>
</feature>
<dbReference type="GO" id="GO:0005886">
    <property type="term" value="C:plasma membrane"/>
    <property type="evidence" value="ECO:0007669"/>
    <property type="project" value="UniProtKB-SubCell"/>
</dbReference>
<keyword evidence="9 11" id="KW-1133">Transmembrane helix</keyword>
<dbReference type="SUPFAM" id="SSF158472">
    <property type="entry name" value="HAMP domain-like"/>
    <property type="match status" value="1"/>
</dbReference>
<dbReference type="InterPro" id="IPR003661">
    <property type="entry name" value="HisK_dim/P_dom"/>
</dbReference>
<dbReference type="Pfam" id="PF00512">
    <property type="entry name" value="HisKA"/>
    <property type="match status" value="1"/>
</dbReference>
<comment type="subcellular location">
    <subcellularLocation>
        <location evidence="2">Cell membrane</location>
        <topology evidence="2">Multi-pass membrane protein</topology>
    </subcellularLocation>
</comment>
<evidence type="ECO:0000256" key="4">
    <source>
        <dbReference type="ARBA" id="ARBA00022475"/>
    </source>
</evidence>
<name>A0AAW4L357_9BACT</name>
<dbReference type="RefSeq" id="WP_214172137.1">
    <property type="nucleotide sequence ID" value="NZ_JAHCVJ010000005.1"/>
</dbReference>
<organism evidence="14 15">
    <name type="scientific">Geoanaerobacter pelophilus</name>
    <dbReference type="NCBI Taxonomy" id="60036"/>
    <lineage>
        <taxon>Bacteria</taxon>
        <taxon>Pseudomonadati</taxon>
        <taxon>Thermodesulfobacteriota</taxon>
        <taxon>Desulfuromonadia</taxon>
        <taxon>Geobacterales</taxon>
        <taxon>Geobacteraceae</taxon>
        <taxon>Geoanaerobacter</taxon>
    </lineage>
</organism>
<dbReference type="Pfam" id="PF02518">
    <property type="entry name" value="HATPase_c"/>
    <property type="match status" value="1"/>
</dbReference>
<evidence type="ECO:0000256" key="5">
    <source>
        <dbReference type="ARBA" id="ARBA00022553"/>
    </source>
</evidence>
<dbReference type="PANTHER" id="PTHR43065">
    <property type="entry name" value="SENSOR HISTIDINE KINASE"/>
    <property type="match status" value="1"/>
</dbReference>
<dbReference type="InterPro" id="IPR005467">
    <property type="entry name" value="His_kinase_dom"/>
</dbReference>
<evidence type="ECO:0000256" key="8">
    <source>
        <dbReference type="ARBA" id="ARBA00022777"/>
    </source>
</evidence>
<dbReference type="GO" id="GO:0000155">
    <property type="term" value="F:phosphorelay sensor kinase activity"/>
    <property type="evidence" value="ECO:0007669"/>
    <property type="project" value="InterPro"/>
</dbReference>
<dbReference type="InterPro" id="IPR003594">
    <property type="entry name" value="HATPase_dom"/>
</dbReference>
<keyword evidence="5" id="KW-0597">Phosphoprotein</keyword>
<dbReference type="PANTHER" id="PTHR43065:SF42">
    <property type="entry name" value="TWO-COMPONENT SENSOR PPRA"/>
    <property type="match status" value="1"/>
</dbReference>
<evidence type="ECO:0000256" key="2">
    <source>
        <dbReference type="ARBA" id="ARBA00004651"/>
    </source>
</evidence>
<dbReference type="Pfam" id="PF17202">
    <property type="entry name" value="sCache_3_3"/>
    <property type="match status" value="1"/>
</dbReference>
<feature type="domain" description="Histidine kinase" evidence="12">
    <location>
        <begin position="448"/>
        <end position="657"/>
    </location>
</feature>
<gene>
    <name evidence="14" type="ORF">KI809_13785</name>
</gene>
<dbReference type="Pfam" id="PF00672">
    <property type="entry name" value="HAMP"/>
    <property type="match status" value="1"/>
</dbReference>
<dbReference type="InterPro" id="IPR004358">
    <property type="entry name" value="Sig_transdc_His_kin-like_C"/>
</dbReference>
<evidence type="ECO:0000313" key="14">
    <source>
        <dbReference type="EMBL" id="MBT0665373.1"/>
    </source>
</evidence>
<dbReference type="CDD" id="cd06225">
    <property type="entry name" value="HAMP"/>
    <property type="match status" value="1"/>
</dbReference>
<keyword evidence="4" id="KW-1003">Cell membrane</keyword>
<evidence type="ECO:0000259" key="13">
    <source>
        <dbReference type="PROSITE" id="PS50885"/>
    </source>
</evidence>
<keyword evidence="8" id="KW-0418">Kinase</keyword>
<dbReference type="SUPFAM" id="SSF55874">
    <property type="entry name" value="ATPase domain of HSP90 chaperone/DNA topoisomerase II/histidine kinase"/>
    <property type="match status" value="1"/>
</dbReference>
<protein>
    <recommendedName>
        <fullName evidence="3">histidine kinase</fullName>
        <ecNumber evidence="3">2.7.13.3</ecNumber>
    </recommendedName>
</protein>
<dbReference type="InterPro" id="IPR029151">
    <property type="entry name" value="Sensor-like_sf"/>
</dbReference>
<accession>A0AAW4L357</accession>
<dbReference type="SMART" id="SM00387">
    <property type="entry name" value="HATPase_c"/>
    <property type="match status" value="1"/>
</dbReference>
<dbReference type="InterPro" id="IPR033463">
    <property type="entry name" value="sCache_3"/>
</dbReference>
<evidence type="ECO:0000256" key="1">
    <source>
        <dbReference type="ARBA" id="ARBA00000085"/>
    </source>
</evidence>
<dbReference type="AlphaFoldDB" id="A0AAW4L357"/>
<evidence type="ECO:0000256" key="6">
    <source>
        <dbReference type="ARBA" id="ARBA00022679"/>
    </source>
</evidence>
<sequence>MKSLRYSIRLKLTVATMVPLVVAITLCWIIGATLITTRIFAQAQNKVKTDLNAAHELFLAEQARTGDIIRLTGLSPELSDSVEKATSNSIAVQLHGILRNERLAFLTVVDRYGMVVYRAANPGISGDSLATVQSVEKALSGAAYSGVAVIAADVAGKENPGLPELMKVQVKDTPHARTYAKKLEDRGMFIVAASPLKTAAGRTVGAVYGGKLLNGDNSLVERISRVVFDRGEGGSGNATIFMDDVRIATTVIDQSGTRVIGTRMSEEVYGEIIRGENWTGRAFVYNAWHLSAYEPIRDINNSIVGALYAGTPEQPLLEVRWRIHAIFTGVIMFVALLGFSTSAWISSRLSRPIKALEEGARRIASGESLPDIHVDTQDEIASLANEFNVMKKRLQVREEEILTLNRTLEQKVVERTAQLEAQGARLLEAQAELARSERLAGLGMLSAGVAHEINNPLAIIRGNAELLQFSNPVGSENSDEVVTIMRQVARIERIIRNLLVFSRGTEKRIAQLSLGGLLDEILDTVHHQLQLDNYQVMREYRNVVVHLEGDEDQLRQVFTNLIVNGLQAMAQGGILTIGFSQDTEGSVCRVTISDTGPGITQEQMEKLFTPFFSTKRGGTGLGLAVSYGIVRDHGGDIYAESTAGEGATFTVVLPLKQGGCEGQSVGGDG</sequence>
<keyword evidence="7 11" id="KW-0812">Transmembrane</keyword>
<evidence type="ECO:0000259" key="12">
    <source>
        <dbReference type="PROSITE" id="PS50109"/>
    </source>
</evidence>
<comment type="caution">
    <text evidence="14">The sequence shown here is derived from an EMBL/GenBank/DDBJ whole genome shotgun (WGS) entry which is preliminary data.</text>
</comment>
<dbReference type="Gene3D" id="1.10.287.130">
    <property type="match status" value="1"/>
</dbReference>
<dbReference type="InterPro" id="IPR036097">
    <property type="entry name" value="HisK_dim/P_sf"/>
</dbReference>
<keyword evidence="10 11" id="KW-0472">Membrane</keyword>
<dbReference type="PROSITE" id="PS50109">
    <property type="entry name" value="HIS_KIN"/>
    <property type="match status" value="1"/>
</dbReference>
<dbReference type="Gene3D" id="3.30.565.10">
    <property type="entry name" value="Histidine kinase-like ATPase, C-terminal domain"/>
    <property type="match status" value="1"/>
</dbReference>
<dbReference type="SMART" id="SM00388">
    <property type="entry name" value="HisKA"/>
    <property type="match status" value="1"/>
</dbReference>
<dbReference type="PRINTS" id="PR00344">
    <property type="entry name" value="BCTRLSENSOR"/>
</dbReference>
<evidence type="ECO:0000256" key="11">
    <source>
        <dbReference type="SAM" id="Phobius"/>
    </source>
</evidence>
<dbReference type="Gene3D" id="6.10.340.10">
    <property type="match status" value="1"/>
</dbReference>
<keyword evidence="15" id="KW-1185">Reference proteome</keyword>
<dbReference type="EC" id="2.7.13.3" evidence="3"/>
<evidence type="ECO:0000256" key="3">
    <source>
        <dbReference type="ARBA" id="ARBA00012438"/>
    </source>
</evidence>
<evidence type="ECO:0000256" key="7">
    <source>
        <dbReference type="ARBA" id="ARBA00022692"/>
    </source>
</evidence>
<feature type="transmembrane region" description="Helical" evidence="11">
    <location>
        <begin position="12"/>
        <end position="35"/>
    </location>
</feature>
<keyword evidence="6" id="KW-0808">Transferase</keyword>
<dbReference type="SUPFAM" id="SSF103190">
    <property type="entry name" value="Sensory domain-like"/>
    <property type="match status" value="1"/>
</dbReference>
<dbReference type="SUPFAM" id="SSF47384">
    <property type="entry name" value="Homodimeric domain of signal transducing histidine kinase"/>
    <property type="match status" value="1"/>
</dbReference>
<proteinExistence type="predicted"/>
<reference evidence="14 15" key="1">
    <citation type="submission" date="2021-05" db="EMBL/GenBank/DDBJ databases">
        <title>The draft genome of Geobacter pelophilus DSM 12255.</title>
        <authorList>
            <person name="Xu Z."/>
            <person name="Masuda Y."/>
            <person name="Itoh H."/>
            <person name="Senoo K."/>
        </authorList>
    </citation>
    <scope>NUCLEOTIDE SEQUENCE [LARGE SCALE GENOMIC DNA]</scope>
    <source>
        <strain evidence="14 15">DSM 12255</strain>
    </source>
</reference>
<dbReference type="InterPro" id="IPR003660">
    <property type="entry name" value="HAMP_dom"/>
</dbReference>
<dbReference type="SMART" id="SM00304">
    <property type="entry name" value="HAMP"/>
    <property type="match status" value="1"/>
</dbReference>
<comment type="catalytic activity">
    <reaction evidence="1">
        <text>ATP + protein L-histidine = ADP + protein N-phospho-L-histidine.</text>
        <dbReference type="EC" id="2.7.13.3"/>
    </reaction>
</comment>
<dbReference type="PROSITE" id="PS50885">
    <property type="entry name" value="HAMP"/>
    <property type="match status" value="1"/>
</dbReference>
<dbReference type="CDD" id="cd00082">
    <property type="entry name" value="HisKA"/>
    <property type="match status" value="1"/>
</dbReference>
<dbReference type="EMBL" id="JAHCVJ010000005">
    <property type="protein sequence ID" value="MBT0665373.1"/>
    <property type="molecule type" value="Genomic_DNA"/>
</dbReference>
<dbReference type="InterPro" id="IPR036890">
    <property type="entry name" value="HATPase_C_sf"/>
</dbReference>
<feature type="transmembrane region" description="Helical" evidence="11">
    <location>
        <begin position="321"/>
        <end position="345"/>
    </location>
</feature>
<dbReference type="Proteomes" id="UP000811899">
    <property type="component" value="Unassembled WGS sequence"/>
</dbReference>